<sequence>MFDESELATTRARWQSQSAPALSLSSELLRTRTRQLDALMRRARAAVVGGGSLAVLACGWLLYTFPNPLQRLGGGLVLLAVALYIRQVWALVVSTQAATGPMSSTPSIVAYRALLETQRAFHGGGGAWARLLTMTVGLQLFLAGSAAIEGWDRDAVLFAALCLALPVGVFFNGREQARRYQREIDTLDQLHADAT</sequence>
<dbReference type="Proteomes" id="UP000500938">
    <property type="component" value="Chromosome"/>
</dbReference>
<accession>A0A6M4ISU6</accession>
<feature type="transmembrane region" description="Helical" evidence="1">
    <location>
        <begin position="127"/>
        <end position="148"/>
    </location>
</feature>
<keyword evidence="3" id="KW-1185">Reference proteome</keyword>
<evidence type="ECO:0000256" key="1">
    <source>
        <dbReference type="SAM" id="Phobius"/>
    </source>
</evidence>
<evidence type="ECO:0000313" key="2">
    <source>
        <dbReference type="EMBL" id="QJR37168.1"/>
    </source>
</evidence>
<organism evidence="2 3">
    <name type="scientific">Gemmatimonas groenlandica</name>
    <dbReference type="NCBI Taxonomy" id="2732249"/>
    <lineage>
        <taxon>Bacteria</taxon>
        <taxon>Pseudomonadati</taxon>
        <taxon>Gemmatimonadota</taxon>
        <taxon>Gemmatimonadia</taxon>
        <taxon>Gemmatimonadales</taxon>
        <taxon>Gemmatimonadaceae</taxon>
        <taxon>Gemmatimonas</taxon>
    </lineage>
</organism>
<keyword evidence="1" id="KW-1133">Transmembrane helix</keyword>
<dbReference type="AlphaFoldDB" id="A0A6M4ISU6"/>
<evidence type="ECO:0000313" key="3">
    <source>
        <dbReference type="Proteomes" id="UP000500938"/>
    </source>
</evidence>
<keyword evidence="1" id="KW-0472">Membrane</keyword>
<dbReference type="RefSeq" id="WP_171226601.1">
    <property type="nucleotide sequence ID" value="NZ_CP053085.1"/>
</dbReference>
<keyword evidence="1" id="KW-0812">Transmembrane</keyword>
<feature type="transmembrane region" description="Helical" evidence="1">
    <location>
        <begin position="154"/>
        <end position="173"/>
    </location>
</feature>
<dbReference type="EMBL" id="CP053085">
    <property type="protein sequence ID" value="QJR37168.1"/>
    <property type="molecule type" value="Genomic_DNA"/>
</dbReference>
<reference evidence="2 3" key="1">
    <citation type="submission" date="2020-05" db="EMBL/GenBank/DDBJ databases">
        <title>Complete genome sequence of Gemmatimonas greenlandica TET16.</title>
        <authorList>
            <person name="Zeng Y."/>
        </authorList>
    </citation>
    <scope>NUCLEOTIDE SEQUENCE [LARGE SCALE GENOMIC DNA]</scope>
    <source>
        <strain evidence="2 3">TET16</strain>
    </source>
</reference>
<protein>
    <submittedName>
        <fullName evidence="2">Uncharacterized protein</fullName>
    </submittedName>
</protein>
<gene>
    <name evidence="2" type="ORF">HKW67_17420</name>
</gene>
<feature type="transmembrane region" description="Helical" evidence="1">
    <location>
        <begin position="75"/>
        <end position="93"/>
    </location>
</feature>
<dbReference type="KEGG" id="ggr:HKW67_17420"/>
<proteinExistence type="predicted"/>
<name>A0A6M4ISU6_9BACT</name>
<feature type="transmembrane region" description="Helical" evidence="1">
    <location>
        <begin position="43"/>
        <end position="63"/>
    </location>
</feature>